<dbReference type="PANTHER" id="PTHR43095">
    <property type="entry name" value="SUGAR KINASE"/>
    <property type="match status" value="1"/>
</dbReference>
<dbReference type="GO" id="GO:0016773">
    <property type="term" value="F:phosphotransferase activity, alcohol group as acceptor"/>
    <property type="evidence" value="ECO:0007669"/>
    <property type="project" value="InterPro"/>
</dbReference>
<dbReference type="InterPro" id="IPR050406">
    <property type="entry name" value="FGGY_Carb_Kinase"/>
</dbReference>
<dbReference type="SUPFAM" id="SSF53067">
    <property type="entry name" value="Actin-like ATPase domain"/>
    <property type="match status" value="1"/>
</dbReference>
<keyword evidence="3" id="KW-0418">Kinase</keyword>
<dbReference type="InterPro" id="IPR043129">
    <property type="entry name" value="ATPase_NBD"/>
</dbReference>
<reference evidence="5 6" key="1">
    <citation type="submission" date="2013-08" db="EMBL/GenBank/DDBJ databases">
        <title>The genome sequence of Knoellia sinensis.</title>
        <authorList>
            <person name="Zhu W."/>
            <person name="Wang G."/>
        </authorList>
    </citation>
    <scope>NUCLEOTIDE SEQUENCE [LARGE SCALE GENOMIC DNA]</scope>
    <source>
        <strain evidence="5 6">KCTC 19936</strain>
    </source>
</reference>
<feature type="domain" description="Carbohydrate kinase FGGY C-terminal" evidence="4">
    <location>
        <begin position="6"/>
        <end position="126"/>
    </location>
</feature>
<evidence type="ECO:0000256" key="3">
    <source>
        <dbReference type="ARBA" id="ARBA00022777"/>
    </source>
</evidence>
<evidence type="ECO:0000313" key="5">
    <source>
        <dbReference type="EMBL" id="KGN30885.1"/>
    </source>
</evidence>
<evidence type="ECO:0000313" key="6">
    <source>
        <dbReference type="Proteomes" id="UP000030002"/>
    </source>
</evidence>
<evidence type="ECO:0000259" key="4">
    <source>
        <dbReference type="Pfam" id="PF02782"/>
    </source>
</evidence>
<accession>A0A0A0J0C8</accession>
<sequence>MSDAALLELAATVPPGSDGLVMLPFLLAERAPLWDPTLTGAVIGIQHSHTRGHFVRAVVEGVALQLWTIVDALDAVTPVTSARATGGVFRSRVWRDVMAGVLGRPLTVTGGAEGSALGAAALGLVAVGRASSPRDGLDALAPGLRESGEVVAVSEGDRTAYETARRRIPTLLDSYAVVRDLFDVPSRDAD</sequence>
<evidence type="ECO:0000256" key="2">
    <source>
        <dbReference type="ARBA" id="ARBA00022679"/>
    </source>
</evidence>
<dbReference type="GO" id="GO:0005975">
    <property type="term" value="P:carbohydrate metabolic process"/>
    <property type="evidence" value="ECO:0007669"/>
    <property type="project" value="InterPro"/>
</dbReference>
<dbReference type="Proteomes" id="UP000030002">
    <property type="component" value="Unassembled WGS sequence"/>
</dbReference>
<dbReference type="STRING" id="1385520.N802_05675"/>
<dbReference type="PROSITE" id="PS00445">
    <property type="entry name" value="FGGY_KINASES_2"/>
    <property type="match status" value="1"/>
</dbReference>
<dbReference type="Gene3D" id="3.30.420.40">
    <property type="match status" value="1"/>
</dbReference>
<dbReference type="EMBL" id="AVPJ01000015">
    <property type="protein sequence ID" value="KGN30885.1"/>
    <property type="molecule type" value="Genomic_DNA"/>
</dbReference>
<proteinExistence type="inferred from homology"/>
<evidence type="ECO:0000256" key="1">
    <source>
        <dbReference type="ARBA" id="ARBA00009156"/>
    </source>
</evidence>
<comment type="caution">
    <text evidence="5">The sequence shown here is derived from an EMBL/GenBank/DDBJ whole genome shotgun (WGS) entry which is preliminary data.</text>
</comment>
<organism evidence="5 6">
    <name type="scientific">Knoellia sinensis KCTC 19936</name>
    <dbReference type="NCBI Taxonomy" id="1385520"/>
    <lineage>
        <taxon>Bacteria</taxon>
        <taxon>Bacillati</taxon>
        <taxon>Actinomycetota</taxon>
        <taxon>Actinomycetes</taxon>
        <taxon>Micrococcales</taxon>
        <taxon>Intrasporangiaceae</taxon>
        <taxon>Knoellia</taxon>
    </lineage>
</organism>
<protein>
    <recommendedName>
        <fullName evidence="4">Carbohydrate kinase FGGY C-terminal domain-containing protein</fullName>
    </recommendedName>
</protein>
<dbReference type="GO" id="GO:0016301">
    <property type="term" value="F:kinase activity"/>
    <property type="evidence" value="ECO:0007669"/>
    <property type="project" value="UniProtKB-KW"/>
</dbReference>
<dbReference type="eggNOG" id="COG1070">
    <property type="taxonomic scope" value="Bacteria"/>
</dbReference>
<comment type="similarity">
    <text evidence="1">Belongs to the FGGY kinase family.</text>
</comment>
<dbReference type="Pfam" id="PF02782">
    <property type="entry name" value="FGGY_C"/>
    <property type="match status" value="1"/>
</dbReference>
<keyword evidence="2" id="KW-0808">Transferase</keyword>
<dbReference type="AlphaFoldDB" id="A0A0A0J0C8"/>
<name>A0A0A0J0C8_9MICO</name>
<gene>
    <name evidence="5" type="ORF">N802_05675</name>
</gene>
<dbReference type="InterPro" id="IPR018483">
    <property type="entry name" value="Carb_kinase_FGGY_CS"/>
</dbReference>
<keyword evidence="6" id="KW-1185">Reference proteome</keyword>
<dbReference type="PANTHER" id="PTHR43095:SF2">
    <property type="entry name" value="GLUCONOKINASE"/>
    <property type="match status" value="1"/>
</dbReference>
<dbReference type="InterPro" id="IPR018485">
    <property type="entry name" value="FGGY_C"/>
</dbReference>